<evidence type="ECO:0000256" key="1">
    <source>
        <dbReference type="SAM" id="MobiDB-lite"/>
    </source>
</evidence>
<feature type="region of interest" description="Disordered" evidence="1">
    <location>
        <begin position="1"/>
        <end position="29"/>
    </location>
</feature>
<name>A0A381Y7Z5_9ZZZZ</name>
<proteinExistence type="predicted"/>
<sequence>MGLARVKRSQEKGQVTRSVKGKGDLAFDL</sequence>
<dbReference type="AlphaFoldDB" id="A0A381Y7Z5"/>
<accession>A0A381Y7Z5</accession>
<reference evidence="2" key="1">
    <citation type="submission" date="2018-05" db="EMBL/GenBank/DDBJ databases">
        <authorList>
            <person name="Lanie J.A."/>
            <person name="Ng W.-L."/>
            <person name="Kazmierczak K.M."/>
            <person name="Andrzejewski T.M."/>
            <person name="Davidsen T.M."/>
            <person name="Wayne K.J."/>
            <person name="Tettelin H."/>
            <person name="Glass J.I."/>
            <person name="Rusch D."/>
            <person name="Podicherti R."/>
            <person name="Tsui H.-C.T."/>
            <person name="Winkler M.E."/>
        </authorList>
    </citation>
    <scope>NUCLEOTIDE SEQUENCE</scope>
</reference>
<dbReference type="EMBL" id="UINC01017525">
    <property type="protein sequence ID" value="SVA72741.1"/>
    <property type="molecule type" value="Genomic_DNA"/>
</dbReference>
<evidence type="ECO:0000313" key="2">
    <source>
        <dbReference type="EMBL" id="SVA72741.1"/>
    </source>
</evidence>
<protein>
    <submittedName>
        <fullName evidence="2">Uncharacterized protein</fullName>
    </submittedName>
</protein>
<gene>
    <name evidence="2" type="ORF">METZ01_LOCUS125595</name>
</gene>
<organism evidence="2">
    <name type="scientific">marine metagenome</name>
    <dbReference type="NCBI Taxonomy" id="408172"/>
    <lineage>
        <taxon>unclassified sequences</taxon>
        <taxon>metagenomes</taxon>
        <taxon>ecological metagenomes</taxon>
    </lineage>
</organism>